<gene>
    <name evidence="2" type="ORF">MERGE_000397</name>
</gene>
<dbReference type="Proteomes" id="UP000663699">
    <property type="component" value="Chromosome 1"/>
</dbReference>
<feature type="region of interest" description="Disordered" evidence="1">
    <location>
        <begin position="1"/>
        <end position="38"/>
    </location>
</feature>
<dbReference type="AlphaFoldDB" id="A0A899FW22"/>
<dbReference type="EMBL" id="CP054532">
    <property type="protein sequence ID" value="QSL64242.1"/>
    <property type="molecule type" value="Genomic_DNA"/>
</dbReference>
<accession>A0A899FW22</accession>
<evidence type="ECO:0000256" key="1">
    <source>
        <dbReference type="SAM" id="MobiDB-lite"/>
    </source>
</evidence>
<keyword evidence="3" id="KW-1185">Reference proteome</keyword>
<dbReference type="OrthoDB" id="2110130at2759"/>
<sequence length="92" mass="10164">MSKSSSKLKREAEKLKRAAKSQAATAKNDLDSPGGLDLSMHKLSLGDRNATGVLTSRLMSRDIKIEQYSLSFHGRVLIENGMLFSKKRLEKG</sequence>
<organism evidence="2 3">
    <name type="scientific">Pneumocystis wakefieldiae</name>
    <dbReference type="NCBI Taxonomy" id="38082"/>
    <lineage>
        <taxon>Eukaryota</taxon>
        <taxon>Fungi</taxon>
        <taxon>Dikarya</taxon>
        <taxon>Ascomycota</taxon>
        <taxon>Taphrinomycotina</taxon>
        <taxon>Pneumocystomycetes</taxon>
        <taxon>Pneumocystaceae</taxon>
        <taxon>Pneumocystis</taxon>
    </lineage>
</organism>
<proteinExistence type="predicted"/>
<evidence type="ECO:0000313" key="2">
    <source>
        <dbReference type="EMBL" id="QSL64242.1"/>
    </source>
</evidence>
<reference evidence="2" key="1">
    <citation type="submission" date="2020-06" db="EMBL/GenBank/DDBJ databases">
        <title>Genomes of multiple members of Pneumocystis genus reveal paths to human pathogen Pneumocystis jirovecii.</title>
        <authorList>
            <person name="Cisse O.H."/>
            <person name="Ma L."/>
            <person name="Dekker J."/>
            <person name="Khil P."/>
            <person name="Jo J."/>
            <person name="Brenchley J."/>
            <person name="Blair R."/>
            <person name="Pahar B."/>
            <person name="Chabe M."/>
            <person name="Van Rompay K.A."/>
            <person name="Keesler R."/>
            <person name="Sukura A."/>
            <person name="Hirsch V."/>
            <person name="Kutty G."/>
            <person name="Liu Y."/>
            <person name="Peng L."/>
            <person name="Chen J."/>
            <person name="Song J."/>
            <person name="Weissenbacher-Lang C."/>
            <person name="Xu J."/>
            <person name="Upham N.S."/>
            <person name="Stajich J.E."/>
            <person name="Cuomo C.A."/>
            <person name="Cushion M.T."/>
            <person name="Kovacs J.A."/>
        </authorList>
    </citation>
    <scope>NUCLEOTIDE SEQUENCE</scope>
    <source>
        <strain evidence="2">2A</strain>
    </source>
</reference>
<name>A0A899FW22_9ASCO</name>
<evidence type="ECO:0000313" key="3">
    <source>
        <dbReference type="Proteomes" id="UP000663699"/>
    </source>
</evidence>
<protein>
    <submittedName>
        <fullName evidence="2">Uncharacterized protein</fullName>
    </submittedName>
</protein>